<feature type="transmembrane region" description="Helical" evidence="1">
    <location>
        <begin position="182"/>
        <end position="207"/>
    </location>
</feature>
<dbReference type="Proteomes" id="UP001216907">
    <property type="component" value="Unassembled WGS sequence"/>
</dbReference>
<feature type="transmembrane region" description="Helical" evidence="1">
    <location>
        <begin position="227"/>
        <end position="250"/>
    </location>
</feature>
<evidence type="ECO:0000313" key="3">
    <source>
        <dbReference type="Proteomes" id="UP001216907"/>
    </source>
</evidence>
<keyword evidence="1" id="KW-0472">Membrane</keyword>
<reference evidence="2 3" key="1">
    <citation type="submission" date="2023-03" db="EMBL/GenBank/DDBJ databases">
        <title>Paludisphaera mucosa sp. nov. a novel planctomycete from northern fen.</title>
        <authorList>
            <person name="Ivanova A."/>
        </authorList>
    </citation>
    <scope>NUCLEOTIDE SEQUENCE [LARGE SCALE GENOMIC DNA]</scope>
    <source>
        <strain evidence="2 3">Pla2</strain>
    </source>
</reference>
<proteinExistence type="predicted"/>
<feature type="transmembrane region" description="Helical" evidence="1">
    <location>
        <begin position="107"/>
        <end position="126"/>
    </location>
</feature>
<keyword evidence="1" id="KW-0812">Transmembrane</keyword>
<evidence type="ECO:0000313" key="2">
    <source>
        <dbReference type="EMBL" id="MDG3006635.1"/>
    </source>
</evidence>
<accession>A0ABT6FGF3</accession>
<name>A0ABT6FGF3_9BACT</name>
<keyword evidence="1" id="KW-1133">Transmembrane helix</keyword>
<comment type="caution">
    <text evidence="2">The sequence shown here is derived from an EMBL/GenBank/DDBJ whole genome shotgun (WGS) entry which is preliminary data.</text>
</comment>
<sequence>MNDATSSRLKIIVERAVRPVRASASRKRAMREELFAHVVGVFEEESARLGDDQAALARTALRFGDPDDVTAQLQESVPASDALGRFWEGRPDESTLRGALRFAGIEAALCLGFCGFALWAAGWIHAWSREELAAFVASSAFLPFWLFGPLWFLATALVAHAMEQRLLGAEPVEARSRLGLKAAIASAWAVPVMRWALIAGGSCMALLVGVRAANRTAPPLDWDRWSLIPAAALLAGLCAALSVACAWSLVRFIDVQRRRDEEWTSLRGPNKVALYT</sequence>
<dbReference type="RefSeq" id="WP_277862929.1">
    <property type="nucleotide sequence ID" value="NZ_JARRAG010000002.1"/>
</dbReference>
<protein>
    <submittedName>
        <fullName evidence="2">Uncharacterized protein</fullName>
    </submittedName>
</protein>
<evidence type="ECO:0000256" key="1">
    <source>
        <dbReference type="SAM" id="Phobius"/>
    </source>
</evidence>
<keyword evidence="3" id="KW-1185">Reference proteome</keyword>
<organism evidence="2 3">
    <name type="scientific">Paludisphaera mucosa</name>
    <dbReference type="NCBI Taxonomy" id="3030827"/>
    <lineage>
        <taxon>Bacteria</taxon>
        <taxon>Pseudomonadati</taxon>
        <taxon>Planctomycetota</taxon>
        <taxon>Planctomycetia</taxon>
        <taxon>Isosphaerales</taxon>
        <taxon>Isosphaeraceae</taxon>
        <taxon>Paludisphaera</taxon>
    </lineage>
</organism>
<gene>
    <name evidence="2" type="ORF">PZE19_22925</name>
</gene>
<dbReference type="EMBL" id="JARRAG010000002">
    <property type="protein sequence ID" value="MDG3006635.1"/>
    <property type="molecule type" value="Genomic_DNA"/>
</dbReference>
<feature type="transmembrane region" description="Helical" evidence="1">
    <location>
        <begin position="132"/>
        <end position="161"/>
    </location>
</feature>